<dbReference type="InterPro" id="IPR043519">
    <property type="entry name" value="NT_sf"/>
</dbReference>
<gene>
    <name evidence="2" type="ORF">SAMN05661091_3954</name>
</gene>
<dbReference type="EMBL" id="LT840184">
    <property type="protein sequence ID" value="SMF87832.1"/>
    <property type="molecule type" value="Genomic_DNA"/>
</dbReference>
<reference evidence="2 3" key="1">
    <citation type="submission" date="2017-04" db="EMBL/GenBank/DDBJ databases">
        <authorList>
            <person name="Afonso C.L."/>
            <person name="Miller P.J."/>
            <person name="Scott M.A."/>
            <person name="Spackman E."/>
            <person name="Goraichik I."/>
            <person name="Dimitrov K.M."/>
            <person name="Suarez D.L."/>
            <person name="Swayne D.E."/>
        </authorList>
    </citation>
    <scope>NUCLEOTIDE SEQUENCE [LARGE SCALE GENOMIC DNA]</scope>
    <source>
        <strain evidence="2 3">N3/975</strain>
    </source>
</reference>
<sequence length="232" mass="27409">MKTQIKELIDEFINFDKSIKPELEAIILCGSHANGLATDHSDIDLCCIGNFKEFRREYRTFKDYEFQLMIAPWEWYHEVISTYERKGNIGTITSMLANGICWWSYNETRWSALKEEAIKFFGQGPTPVSTDEILRIRRRITELYNNFIDEVDELTSRWIKNQIMTVCVEAHFTIRNWWAVKTKYQINMLRDLDPEFVRFIEESINNDKAVKKLCNYILNPVGGLILSKKEDL</sequence>
<dbReference type="SUPFAM" id="SSF81301">
    <property type="entry name" value="Nucleotidyltransferase"/>
    <property type="match status" value="1"/>
</dbReference>
<dbReference type="InterPro" id="IPR002934">
    <property type="entry name" value="Polymerase_NTP_transf_dom"/>
</dbReference>
<dbReference type="AlphaFoldDB" id="A0A1X7HL72"/>
<proteinExistence type="predicted"/>
<dbReference type="RefSeq" id="WP_208914757.1">
    <property type="nucleotide sequence ID" value="NZ_LT840184.1"/>
</dbReference>
<organism evidence="2 3">
    <name type="scientific">Paenibacillus uliginis N3/975</name>
    <dbReference type="NCBI Taxonomy" id="1313296"/>
    <lineage>
        <taxon>Bacteria</taxon>
        <taxon>Bacillati</taxon>
        <taxon>Bacillota</taxon>
        <taxon>Bacilli</taxon>
        <taxon>Bacillales</taxon>
        <taxon>Paenibacillaceae</taxon>
        <taxon>Paenibacillus</taxon>
    </lineage>
</organism>
<dbReference type="STRING" id="1313296.SAMN05661091_3954"/>
<dbReference type="Gene3D" id="3.30.460.10">
    <property type="entry name" value="Beta Polymerase, domain 2"/>
    <property type="match status" value="1"/>
</dbReference>
<protein>
    <submittedName>
        <fullName evidence="2">Nucleotidyltransferase domain-containing protein</fullName>
    </submittedName>
</protein>
<evidence type="ECO:0000259" key="1">
    <source>
        <dbReference type="Pfam" id="PF01909"/>
    </source>
</evidence>
<name>A0A1X7HL72_9BACL</name>
<evidence type="ECO:0000313" key="3">
    <source>
        <dbReference type="Proteomes" id="UP000192940"/>
    </source>
</evidence>
<keyword evidence="2" id="KW-0808">Transferase</keyword>
<feature type="domain" description="Polymerase nucleotidyl transferase" evidence="1">
    <location>
        <begin position="13"/>
        <end position="68"/>
    </location>
</feature>
<dbReference type="Pfam" id="PF01909">
    <property type="entry name" value="NTP_transf_2"/>
    <property type="match status" value="1"/>
</dbReference>
<dbReference type="Proteomes" id="UP000192940">
    <property type="component" value="Chromosome I"/>
</dbReference>
<dbReference type="CDD" id="cd05403">
    <property type="entry name" value="NT_KNTase_like"/>
    <property type="match status" value="1"/>
</dbReference>
<keyword evidence="3" id="KW-1185">Reference proteome</keyword>
<evidence type="ECO:0000313" key="2">
    <source>
        <dbReference type="EMBL" id="SMF87832.1"/>
    </source>
</evidence>
<accession>A0A1X7HL72</accession>
<dbReference type="GO" id="GO:0016779">
    <property type="term" value="F:nucleotidyltransferase activity"/>
    <property type="evidence" value="ECO:0007669"/>
    <property type="project" value="InterPro"/>
</dbReference>